<gene>
    <name evidence="2" type="ORF">PVAP13_8KG111315</name>
</gene>
<protein>
    <submittedName>
        <fullName evidence="2">Uncharacterized protein</fullName>
    </submittedName>
</protein>
<feature type="compositionally biased region" description="Basic and acidic residues" evidence="1">
    <location>
        <begin position="171"/>
        <end position="223"/>
    </location>
</feature>
<keyword evidence="3" id="KW-1185">Reference proteome</keyword>
<proteinExistence type="predicted"/>
<feature type="compositionally biased region" description="Basic and acidic residues" evidence="1">
    <location>
        <begin position="243"/>
        <end position="263"/>
    </location>
</feature>
<dbReference type="InterPro" id="IPR053253">
    <property type="entry name" value="Sex_diff_modulator"/>
</dbReference>
<feature type="region of interest" description="Disordered" evidence="1">
    <location>
        <begin position="156"/>
        <end position="263"/>
    </location>
</feature>
<dbReference type="Proteomes" id="UP000823388">
    <property type="component" value="Chromosome 8K"/>
</dbReference>
<evidence type="ECO:0000256" key="1">
    <source>
        <dbReference type="SAM" id="MobiDB-lite"/>
    </source>
</evidence>
<comment type="caution">
    <text evidence="2">The sequence shown here is derived from an EMBL/GenBank/DDBJ whole genome shotgun (WGS) entry which is preliminary data.</text>
</comment>
<dbReference type="PANTHER" id="PTHR33087">
    <property type="entry name" value="OS07G0539200 PROTEIN"/>
    <property type="match status" value="1"/>
</dbReference>
<evidence type="ECO:0000313" key="3">
    <source>
        <dbReference type="Proteomes" id="UP000823388"/>
    </source>
</evidence>
<sequence length="402" mass="45530">MRIIYRVRLYLDGIPGYAWTPEIMERIICHRCALQCINTDLLQPLHTRHIDVWAWTENPSANPRKVWLVFTHSPSDCSATIAVFQQLPDQWQQGVRYEVFVHIGVVEYYTTAAQDLHAAISNLAAFKQVRRGYVWRYGLADGLLAEARSKFPARLPLPPRKLAASGSVQPARHDDERRCDGKAPTRESPRRIREREDAHTSDWRQNDGRTCRDEGFVLPGRRDDDDDHDSYDHPGRGGQSRHWPWDSDRGASDAPRRECTRSPHRWDNDFKGDRCRRCTSCLPTHSCMRMLQLPLPEVADLGAMPAAELHATFTRQAQILKTNRLAGVDDSPSVWLRDAVDYINKACLLAERIGIVAAELARGNGAWSTPKESELLIPAMRVFSSTISATAPSVAEVVEHAL</sequence>
<accession>A0A8T0PJR6</accession>
<dbReference type="EMBL" id="CM029051">
    <property type="protein sequence ID" value="KAG2560879.1"/>
    <property type="molecule type" value="Genomic_DNA"/>
</dbReference>
<name>A0A8T0PJR6_PANVG</name>
<dbReference type="PANTHER" id="PTHR33087:SF21">
    <property type="entry name" value="OS03G0782100 PROTEIN"/>
    <property type="match status" value="1"/>
</dbReference>
<organism evidence="2 3">
    <name type="scientific">Panicum virgatum</name>
    <name type="common">Blackwell switchgrass</name>
    <dbReference type="NCBI Taxonomy" id="38727"/>
    <lineage>
        <taxon>Eukaryota</taxon>
        <taxon>Viridiplantae</taxon>
        <taxon>Streptophyta</taxon>
        <taxon>Embryophyta</taxon>
        <taxon>Tracheophyta</taxon>
        <taxon>Spermatophyta</taxon>
        <taxon>Magnoliopsida</taxon>
        <taxon>Liliopsida</taxon>
        <taxon>Poales</taxon>
        <taxon>Poaceae</taxon>
        <taxon>PACMAD clade</taxon>
        <taxon>Panicoideae</taxon>
        <taxon>Panicodae</taxon>
        <taxon>Paniceae</taxon>
        <taxon>Panicinae</taxon>
        <taxon>Panicum</taxon>
        <taxon>Panicum sect. Hiantes</taxon>
    </lineage>
</organism>
<dbReference type="AlphaFoldDB" id="A0A8T0PJR6"/>
<reference evidence="2" key="1">
    <citation type="submission" date="2020-05" db="EMBL/GenBank/DDBJ databases">
        <title>WGS assembly of Panicum virgatum.</title>
        <authorList>
            <person name="Lovell J.T."/>
            <person name="Jenkins J."/>
            <person name="Shu S."/>
            <person name="Juenger T.E."/>
            <person name="Schmutz J."/>
        </authorList>
    </citation>
    <scope>NUCLEOTIDE SEQUENCE</scope>
    <source>
        <strain evidence="2">AP13</strain>
    </source>
</reference>
<evidence type="ECO:0000313" key="2">
    <source>
        <dbReference type="EMBL" id="KAG2560879.1"/>
    </source>
</evidence>